<dbReference type="PANTHER" id="PTHR42852">
    <property type="entry name" value="THIOL:DISULFIDE INTERCHANGE PROTEIN DSBE"/>
    <property type="match status" value="1"/>
</dbReference>
<evidence type="ECO:0000259" key="3">
    <source>
        <dbReference type="PROSITE" id="PS51352"/>
    </source>
</evidence>
<comment type="caution">
    <text evidence="4">The sequence shown here is derived from an EMBL/GenBank/DDBJ whole genome shotgun (WGS) entry which is preliminary data.</text>
</comment>
<dbReference type="Gene3D" id="3.40.30.10">
    <property type="entry name" value="Glutaredoxin"/>
    <property type="match status" value="1"/>
</dbReference>
<keyword evidence="2" id="KW-0732">Signal</keyword>
<dbReference type="SUPFAM" id="SSF52833">
    <property type="entry name" value="Thioredoxin-like"/>
    <property type="match status" value="1"/>
</dbReference>
<keyword evidence="5" id="KW-1185">Reference proteome</keyword>
<dbReference type="InterPro" id="IPR036249">
    <property type="entry name" value="Thioredoxin-like_sf"/>
</dbReference>
<proteinExistence type="predicted"/>
<dbReference type="PANTHER" id="PTHR42852:SF13">
    <property type="entry name" value="PROTEIN DIPZ"/>
    <property type="match status" value="1"/>
</dbReference>
<dbReference type="InterPro" id="IPR000866">
    <property type="entry name" value="AhpC/TSA"/>
</dbReference>
<dbReference type="CDD" id="cd02966">
    <property type="entry name" value="TlpA_like_family"/>
    <property type="match status" value="1"/>
</dbReference>
<evidence type="ECO:0000313" key="4">
    <source>
        <dbReference type="EMBL" id="MFD2553535.1"/>
    </source>
</evidence>
<dbReference type="RefSeq" id="WP_210355114.1">
    <property type="nucleotide sequence ID" value="NZ_JAEQMU010000004.1"/>
</dbReference>
<dbReference type="PROSITE" id="PS51352">
    <property type="entry name" value="THIOREDOXIN_2"/>
    <property type="match status" value="1"/>
</dbReference>
<dbReference type="InterPro" id="IPR013766">
    <property type="entry name" value="Thioredoxin_domain"/>
</dbReference>
<dbReference type="InterPro" id="IPR017937">
    <property type="entry name" value="Thioredoxin_CS"/>
</dbReference>
<feature type="domain" description="Thioredoxin" evidence="3">
    <location>
        <begin position="256"/>
        <end position="421"/>
    </location>
</feature>
<evidence type="ECO:0000256" key="1">
    <source>
        <dbReference type="ARBA" id="ARBA00023284"/>
    </source>
</evidence>
<sequence>MKAKITRTLIIIIRLLLTQSIHAQHIFLPIQQKTGFGPFPPDNSNVIFAPDKTHPAYESFAQLTYNNIPSDWSNVKKGVIMFDMLQFLYQNSFTHLDPKIYQQFKTERNFKINDDNLSQEPIACFVRIVFGTSADGQEVYLLDKNQNGDFAEETVMKLETLSLQEPITDLESKLSTTYFDTSKGDKTIRTPIPLLIFKNRFGYAYSIPSYHEARYKIGDMIHTLYASHQFCFPDYWVSDLVVDTNKNNIIPKSRTFVLGDRKYKNTGVDVRTNQLTLLEVDPNSKDANLSNFKHRDISSKKTIDIESLKGKYILLDFWGSWCGPCLAQLPKLAEIYRKLDRSKIEIIGIAGRDKYEEAYKAIMNHQIPWQNILDDQNNKLTEIYGIVKYPTCILIDPEGNIVEKDIATHELIDVLFRRQLF</sequence>
<accession>A0ABW5L0J7</accession>
<dbReference type="Proteomes" id="UP001597440">
    <property type="component" value="Unassembled WGS sequence"/>
</dbReference>
<feature type="signal peptide" evidence="2">
    <location>
        <begin position="1"/>
        <end position="23"/>
    </location>
</feature>
<name>A0ABW5L0J7_9SPHI</name>
<feature type="chain" id="PRO_5047344945" evidence="2">
    <location>
        <begin position="24"/>
        <end position="421"/>
    </location>
</feature>
<evidence type="ECO:0000313" key="5">
    <source>
        <dbReference type="Proteomes" id="UP001597440"/>
    </source>
</evidence>
<dbReference type="Pfam" id="PF00578">
    <property type="entry name" value="AhpC-TSA"/>
    <property type="match status" value="1"/>
</dbReference>
<dbReference type="InterPro" id="IPR050553">
    <property type="entry name" value="Thioredoxin_ResA/DsbE_sf"/>
</dbReference>
<evidence type="ECO:0000256" key="2">
    <source>
        <dbReference type="SAM" id="SignalP"/>
    </source>
</evidence>
<keyword evidence="1" id="KW-0676">Redox-active center</keyword>
<protein>
    <submittedName>
        <fullName evidence="4">TlpA family protein disulfide reductase</fullName>
    </submittedName>
</protein>
<gene>
    <name evidence="4" type="ORF">ACFSQW_03980</name>
</gene>
<dbReference type="PROSITE" id="PS00194">
    <property type="entry name" value="THIOREDOXIN_1"/>
    <property type="match status" value="1"/>
</dbReference>
<reference evidence="5" key="1">
    <citation type="journal article" date="2019" name="Int. J. Syst. Evol. Microbiol.">
        <title>The Global Catalogue of Microorganisms (GCM) 10K type strain sequencing project: providing services to taxonomists for standard genome sequencing and annotation.</title>
        <authorList>
            <consortium name="The Broad Institute Genomics Platform"/>
            <consortium name="The Broad Institute Genome Sequencing Center for Infectious Disease"/>
            <person name="Wu L."/>
            <person name="Ma J."/>
        </authorList>
    </citation>
    <scope>NUCLEOTIDE SEQUENCE [LARGE SCALE GENOMIC DNA]</scope>
    <source>
        <strain evidence="5">KCTC 52298</strain>
    </source>
</reference>
<organism evidence="4 5">
    <name type="scientific">Sphingobacterium tabacisoli</name>
    <dbReference type="NCBI Taxonomy" id="2044855"/>
    <lineage>
        <taxon>Bacteria</taxon>
        <taxon>Pseudomonadati</taxon>
        <taxon>Bacteroidota</taxon>
        <taxon>Sphingobacteriia</taxon>
        <taxon>Sphingobacteriales</taxon>
        <taxon>Sphingobacteriaceae</taxon>
        <taxon>Sphingobacterium</taxon>
    </lineage>
</organism>
<dbReference type="EMBL" id="JBHULD010000004">
    <property type="protein sequence ID" value="MFD2553535.1"/>
    <property type="molecule type" value="Genomic_DNA"/>
</dbReference>